<dbReference type="PIRSF" id="PIRSF029208">
    <property type="entry name" value="Phage_tail_GPU"/>
    <property type="match status" value="1"/>
</dbReference>
<dbReference type="RefSeq" id="WP_115183259.1">
    <property type="nucleotide sequence ID" value="NZ_CAMKUF010000004.1"/>
</dbReference>
<dbReference type="Proteomes" id="UP000255529">
    <property type="component" value="Unassembled WGS sequence"/>
</dbReference>
<evidence type="ECO:0000313" key="2">
    <source>
        <dbReference type="Proteomes" id="UP000255529"/>
    </source>
</evidence>
<sequence length="157" mass="17213">MMLTLGMFVFMLKTVPYQSMQRSSSFRWPTNARIGQRPSAQFLGADSEKITLTGVLMPEVTGGALSLMTLQLMASQGRAWPLIEGSGTIYGMYVIENIAETKTQLFSNGSARQIEFTINLMRVDESLISMFGDLHQQALDLADKAGQGVQRIGGLLS</sequence>
<dbReference type="EMBL" id="UGYN01000002">
    <property type="protein sequence ID" value="SUI53444.1"/>
    <property type="molecule type" value="Genomic_DNA"/>
</dbReference>
<name>A0A379Z0R2_9GAMM</name>
<dbReference type="InterPro" id="IPR016912">
    <property type="entry name" value="Phage_P2_GpU"/>
</dbReference>
<dbReference type="AlphaFoldDB" id="A0A379Z0R2"/>
<dbReference type="InterPro" id="IPR009734">
    <property type="entry name" value="Myoviridae_GpU"/>
</dbReference>
<dbReference type="Pfam" id="PF06995">
    <property type="entry name" value="Phage_P2_GpU"/>
    <property type="match status" value="1"/>
</dbReference>
<proteinExistence type="predicted"/>
<organism evidence="1 2">
    <name type="scientific">Serratia quinivorans</name>
    <dbReference type="NCBI Taxonomy" id="137545"/>
    <lineage>
        <taxon>Bacteria</taxon>
        <taxon>Pseudomonadati</taxon>
        <taxon>Pseudomonadota</taxon>
        <taxon>Gammaproteobacteria</taxon>
        <taxon>Enterobacterales</taxon>
        <taxon>Yersiniaceae</taxon>
        <taxon>Serratia</taxon>
    </lineage>
</organism>
<reference evidence="1 2" key="1">
    <citation type="submission" date="2018-06" db="EMBL/GenBank/DDBJ databases">
        <authorList>
            <consortium name="Pathogen Informatics"/>
            <person name="Doyle S."/>
        </authorList>
    </citation>
    <scope>NUCLEOTIDE SEQUENCE [LARGE SCALE GENOMIC DNA]</scope>
    <source>
        <strain evidence="1 2">NCTC11544</strain>
    </source>
</reference>
<protein>
    <submittedName>
        <fullName evidence="1">Phage protein U</fullName>
    </submittedName>
</protein>
<accession>A0A379Z0R2</accession>
<evidence type="ECO:0000313" key="1">
    <source>
        <dbReference type="EMBL" id="SUI53444.1"/>
    </source>
</evidence>
<gene>
    <name evidence="1" type="ORF">NCTC11544_01467</name>
</gene>